<evidence type="ECO:0000313" key="3">
    <source>
        <dbReference type="EMBL" id="VFJ65042.1"/>
    </source>
</evidence>
<dbReference type="EMBL" id="CAADEX010000144">
    <property type="protein sequence ID" value="VFJ65042.1"/>
    <property type="molecule type" value="Genomic_DNA"/>
</dbReference>
<feature type="compositionally biased region" description="Polar residues" evidence="1">
    <location>
        <begin position="100"/>
        <end position="121"/>
    </location>
</feature>
<feature type="domain" description="Type ISP restriction-modification enzyme coupler" evidence="2">
    <location>
        <begin position="20"/>
        <end position="94"/>
    </location>
</feature>
<accession>A0A450TDH3</accession>
<evidence type="ECO:0000256" key="1">
    <source>
        <dbReference type="SAM" id="MobiDB-lite"/>
    </source>
</evidence>
<gene>
    <name evidence="3" type="ORF">BECKDK2373B_GA0170837_11447</name>
</gene>
<dbReference type="AlphaFoldDB" id="A0A450TDH3"/>
<organism evidence="3">
    <name type="scientific">Candidatus Kentrum sp. DK</name>
    <dbReference type="NCBI Taxonomy" id="2126562"/>
    <lineage>
        <taxon>Bacteria</taxon>
        <taxon>Pseudomonadati</taxon>
        <taxon>Pseudomonadota</taxon>
        <taxon>Gammaproteobacteria</taxon>
        <taxon>Candidatus Kentrum</taxon>
    </lineage>
</organism>
<proteinExistence type="predicted"/>
<evidence type="ECO:0000259" key="2">
    <source>
        <dbReference type="Pfam" id="PF22240"/>
    </source>
</evidence>
<name>A0A450TDH3_9GAMM</name>
<dbReference type="Pfam" id="PF22240">
    <property type="entry name" value="ISP_coupler"/>
    <property type="match status" value="1"/>
</dbReference>
<dbReference type="InterPro" id="IPR053980">
    <property type="entry name" value="ISP_coupler"/>
</dbReference>
<sequence>MDFAETGKDGHRRSHLSFTYREEWAGDVARIAGAHITRIRTILENPANKKEQSAFQGFVEELRDDLNPAVTEEEVIEMLAQHLITQPVFEALFQCPMDESASSQSLGTRSQGSVTRSQEPGTSPGRLG</sequence>
<reference evidence="3" key="1">
    <citation type="submission" date="2019-02" db="EMBL/GenBank/DDBJ databases">
        <authorList>
            <person name="Gruber-Vodicka R. H."/>
            <person name="Seah K. B. B."/>
        </authorList>
    </citation>
    <scope>NUCLEOTIDE SEQUENCE</scope>
    <source>
        <strain evidence="3">BECK_DK47</strain>
    </source>
</reference>
<protein>
    <recommendedName>
        <fullName evidence="2">Type ISP restriction-modification enzyme coupler domain-containing protein</fullName>
    </recommendedName>
</protein>
<feature type="region of interest" description="Disordered" evidence="1">
    <location>
        <begin position="100"/>
        <end position="128"/>
    </location>
</feature>